<dbReference type="Proteomes" id="UP000567293">
    <property type="component" value="Unassembled WGS sequence"/>
</dbReference>
<proteinExistence type="predicted"/>
<dbReference type="GO" id="GO:0003676">
    <property type="term" value="F:nucleic acid binding"/>
    <property type="evidence" value="ECO:0007669"/>
    <property type="project" value="InterPro"/>
</dbReference>
<gene>
    <name evidence="1" type="ORF">HRJ53_07470</name>
</gene>
<organism evidence="1 2">
    <name type="scientific">Candidatus Acidiferrum panamense</name>
    <dbReference type="NCBI Taxonomy" id="2741543"/>
    <lineage>
        <taxon>Bacteria</taxon>
        <taxon>Pseudomonadati</taxon>
        <taxon>Acidobacteriota</taxon>
        <taxon>Terriglobia</taxon>
        <taxon>Candidatus Acidiferrales</taxon>
        <taxon>Candidatus Acidiferrum</taxon>
    </lineage>
</organism>
<reference evidence="1" key="1">
    <citation type="submission" date="2020-06" db="EMBL/GenBank/DDBJ databases">
        <title>Legume-microbial interactions unlock mineral nutrients during tropical forest succession.</title>
        <authorList>
            <person name="Epihov D.Z."/>
        </authorList>
    </citation>
    <scope>NUCLEOTIDE SEQUENCE [LARGE SCALE GENOMIC DNA]</scope>
    <source>
        <strain evidence="1">Pan2503</strain>
    </source>
</reference>
<dbReference type="EMBL" id="JACDQQ010000729">
    <property type="protein sequence ID" value="MBA0084817.1"/>
    <property type="molecule type" value="Genomic_DNA"/>
</dbReference>
<evidence type="ECO:0000313" key="2">
    <source>
        <dbReference type="Proteomes" id="UP000567293"/>
    </source>
</evidence>
<name>A0A7V8NNX2_9BACT</name>
<comment type="caution">
    <text evidence="1">The sequence shown here is derived from an EMBL/GenBank/DDBJ whole genome shotgun (WGS) entry which is preliminary data.</text>
</comment>
<dbReference type="Gene3D" id="3.40.1350.10">
    <property type="match status" value="1"/>
</dbReference>
<evidence type="ECO:0000313" key="1">
    <source>
        <dbReference type="EMBL" id="MBA0084817.1"/>
    </source>
</evidence>
<dbReference type="AlphaFoldDB" id="A0A7V8NNX2"/>
<sequence length="201" mass="22047">MATVPAMLPSAVGEVETMGSPARRLESARAKYPALGPPEILIWREWLRLHEAEYAPLPDFWLAAAPTLTGSTPQPGDIFDYNVRIGQGRDPGAGFDESVRQQWIARTKFRIDALGFDGQTPVIFEVDRNASSPQVGQLLSYLATWRASKLPGTDPRGVLITANFNANAMHLVRETGIQLVTVPVDFRVLSPYSNVDITGTE</sequence>
<dbReference type="InterPro" id="IPR011856">
    <property type="entry name" value="tRNA_endonuc-like_dom_sf"/>
</dbReference>
<protein>
    <submittedName>
        <fullName evidence="1">Uncharacterized protein</fullName>
    </submittedName>
</protein>
<keyword evidence="2" id="KW-1185">Reference proteome</keyword>
<accession>A0A7V8NNX2</accession>